<keyword evidence="2" id="KW-1185">Reference proteome</keyword>
<organism evidence="2 3">
    <name type="scientific">Plectus sambesii</name>
    <dbReference type="NCBI Taxonomy" id="2011161"/>
    <lineage>
        <taxon>Eukaryota</taxon>
        <taxon>Metazoa</taxon>
        <taxon>Ecdysozoa</taxon>
        <taxon>Nematoda</taxon>
        <taxon>Chromadorea</taxon>
        <taxon>Plectida</taxon>
        <taxon>Plectina</taxon>
        <taxon>Plectoidea</taxon>
        <taxon>Plectidae</taxon>
        <taxon>Plectus</taxon>
    </lineage>
</organism>
<evidence type="ECO:0000313" key="3">
    <source>
        <dbReference type="WBParaSite" id="PSAMB.scaffold18051size1005.g37478.t1"/>
    </source>
</evidence>
<dbReference type="WBParaSite" id="PSAMB.scaffold18051size1005.g37478.t1">
    <property type="protein sequence ID" value="PSAMB.scaffold18051size1005.g37478.t1"/>
    <property type="gene ID" value="PSAMB.scaffold18051size1005.g37478"/>
</dbReference>
<protein>
    <submittedName>
        <fullName evidence="3">Uncharacterized protein</fullName>
    </submittedName>
</protein>
<name>A0A914VF21_9BILA</name>
<dbReference type="AlphaFoldDB" id="A0A914VF21"/>
<evidence type="ECO:0000313" key="2">
    <source>
        <dbReference type="Proteomes" id="UP000887566"/>
    </source>
</evidence>
<sequence>MMTRAATCASGEREHDEAPQASVLLYQCDDASSSSVTRMTFQIDLRCPPSMPPAAGCRATNVILNVLDDGTETAALALATRPHDDRLGALSAGTYVGDRAAAEQQTELGARHLPSADARGAASTDSAGRDACSRRRDWPVRAGDLASEALS</sequence>
<reference evidence="3" key="1">
    <citation type="submission" date="2022-11" db="UniProtKB">
        <authorList>
            <consortium name="WormBaseParasite"/>
        </authorList>
    </citation>
    <scope>IDENTIFICATION</scope>
</reference>
<accession>A0A914VF21</accession>
<feature type="compositionally biased region" description="Basic and acidic residues" evidence="1">
    <location>
        <begin position="127"/>
        <end position="139"/>
    </location>
</feature>
<dbReference type="Proteomes" id="UP000887566">
    <property type="component" value="Unplaced"/>
</dbReference>
<evidence type="ECO:0000256" key="1">
    <source>
        <dbReference type="SAM" id="MobiDB-lite"/>
    </source>
</evidence>
<proteinExistence type="predicted"/>
<feature type="region of interest" description="Disordered" evidence="1">
    <location>
        <begin position="98"/>
        <end position="151"/>
    </location>
</feature>